<name>A0A9P8HXV0_9HYPO</name>
<reference evidence="2 3" key="1">
    <citation type="submission" date="2021-08" db="EMBL/GenBank/DDBJ databases">
        <title>The highly contiguous genome resource for Trichoderma semiorbis FJ059, a fungal antagonistic to plant pathogens.</title>
        <authorList>
            <person name="Liu T."/>
        </authorList>
    </citation>
    <scope>NUCLEOTIDE SEQUENCE [LARGE SCALE GENOMIC DNA]</scope>
    <source>
        <strain evidence="2 3">FJ059</strain>
    </source>
</reference>
<evidence type="ECO:0000313" key="3">
    <source>
        <dbReference type="Proteomes" id="UP000826573"/>
    </source>
</evidence>
<dbReference type="EMBL" id="JAIMJC010000001">
    <property type="protein sequence ID" value="KAH0533029.1"/>
    <property type="molecule type" value="Genomic_DNA"/>
</dbReference>
<feature type="transmembrane region" description="Helical" evidence="1">
    <location>
        <begin position="68"/>
        <end position="94"/>
    </location>
</feature>
<proteinExistence type="predicted"/>
<keyword evidence="1" id="KW-1133">Transmembrane helix</keyword>
<evidence type="ECO:0000313" key="2">
    <source>
        <dbReference type="EMBL" id="KAH0533029.1"/>
    </source>
</evidence>
<sequence>MASEPRGGGRYLICWPRFGKLVLTVSYSLGGTIDDDSLHQPHRRQHLTAGKGATRTAHLTGFLRSFSLGFTVAAAAAVVVAITDAVGAAAAYLARGCFVCTIEMPRLDGRNVIGLGPAKAGLHSRAYHQ</sequence>
<protein>
    <submittedName>
        <fullName evidence="2">Uncharacterized protein</fullName>
    </submittedName>
</protein>
<accession>A0A9P8HXV0</accession>
<keyword evidence="3" id="KW-1185">Reference proteome</keyword>
<evidence type="ECO:0000256" key="1">
    <source>
        <dbReference type="SAM" id="Phobius"/>
    </source>
</evidence>
<gene>
    <name evidence="2" type="ORF">TsFJ059_001649</name>
</gene>
<keyword evidence="1" id="KW-0812">Transmembrane</keyword>
<keyword evidence="1" id="KW-0472">Membrane</keyword>
<dbReference type="AlphaFoldDB" id="A0A9P8HXV0"/>
<organism evidence="2 3">
    <name type="scientific">Trichoderma semiorbis</name>
    <dbReference type="NCBI Taxonomy" id="1491008"/>
    <lineage>
        <taxon>Eukaryota</taxon>
        <taxon>Fungi</taxon>
        <taxon>Dikarya</taxon>
        <taxon>Ascomycota</taxon>
        <taxon>Pezizomycotina</taxon>
        <taxon>Sordariomycetes</taxon>
        <taxon>Hypocreomycetidae</taxon>
        <taxon>Hypocreales</taxon>
        <taxon>Hypocreaceae</taxon>
        <taxon>Trichoderma</taxon>
    </lineage>
</organism>
<dbReference type="Proteomes" id="UP000826573">
    <property type="component" value="Unassembled WGS sequence"/>
</dbReference>
<comment type="caution">
    <text evidence="2">The sequence shown here is derived from an EMBL/GenBank/DDBJ whole genome shotgun (WGS) entry which is preliminary data.</text>
</comment>